<accession>A0A5C4N2K3</accession>
<keyword evidence="2" id="KW-1185">Reference proteome</keyword>
<dbReference type="AlphaFoldDB" id="A0A5C4N2K3"/>
<gene>
    <name evidence="1" type="ORF">FHG66_08580</name>
</gene>
<dbReference type="Proteomes" id="UP000305887">
    <property type="component" value="Unassembled WGS sequence"/>
</dbReference>
<evidence type="ECO:0000313" key="1">
    <source>
        <dbReference type="EMBL" id="TNC50534.1"/>
    </source>
</evidence>
<evidence type="ECO:0000313" key="2">
    <source>
        <dbReference type="Proteomes" id="UP000305887"/>
    </source>
</evidence>
<dbReference type="RefSeq" id="WP_139076330.1">
    <property type="nucleotide sequence ID" value="NZ_VDFU01000007.1"/>
</dbReference>
<reference evidence="1 2" key="1">
    <citation type="submission" date="2019-06" db="EMBL/GenBank/DDBJ databases">
        <title>YIM 131921 draft genome.</title>
        <authorList>
            <person name="Jiang L."/>
        </authorList>
    </citation>
    <scope>NUCLEOTIDE SEQUENCE [LARGE SCALE GENOMIC DNA]</scope>
    <source>
        <strain evidence="1 2">YIM 131921</strain>
    </source>
</reference>
<organism evidence="1 2">
    <name type="scientific">Rubellimicrobium rubrum</name>
    <dbReference type="NCBI Taxonomy" id="2585369"/>
    <lineage>
        <taxon>Bacteria</taxon>
        <taxon>Pseudomonadati</taxon>
        <taxon>Pseudomonadota</taxon>
        <taxon>Alphaproteobacteria</taxon>
        <taxon>Rhodobacterales</taxon>
        <taxon>Roseobacteraceae</taxon>
        <taxon>Rubellimicrobium</taxon>
    </lineage>
</organism>
<comment type="caution">
    <text evidence="1">The sequence shown here is derived from an EMBL/GenBank/DDBJ whole genome shotgun (WGS) entry which is preliminary data.</text>
</comment>
<sequence length="80" mass="8835">MLDYDIAGSSPAAERLVQAVVRVLQDVYSQTPGPKPDQQDQFAFDVLLNALCSVLENIRAKSPDEYRTYLGMSLTTLKGD</sequence>
<protein>
    <submittedName>
        <fullName evidence="1">Uncharacterized protein</fullName>
    </submittedName>
</protein>
<proteinExistence type="predicted"/>
<dbReference type="EMBL" id="VDFU01000007">
    <property type="protein sequence ID" value="TNC50534.1"/>
    <property type="molecule type" value="Genomic_DNA"/>
</dbReference>
<name>A0A5C4N2K3_9RHOB</name>